<keyword evidence="3" id="KW-1185">Reference proteome</keyword>
<dbReference type="InterPro" id="IPR052160">
    <property type="entry name" value="Gypsy_RT_Integrase-like"/>
</dbReference>
<name>A0AAV1CXC0_OLDCO</name>
<evidence type="ECO:0000313" key="3">
    <source>
        <dbReference type="Proteomes" id="UP001161247"/>
    </source>
</evidence>
<organism evidence="2 3">
    <name type="scientific">Oldenlandia corymbosa var. corymbosa</name>
    <dbReference type="NCBI Taxonomy" id="529605"/>
    <lineage>
        <taxon>Eukaryota</taxon>
        <taxon>Viridiplantae</taxon>
        <taxon>Streptophyta</taxon>
        <taxon>Embryophyta</taxon>
        <taxon>Tracheophyta</taxon>
        <taxon>Spermatophyta</taxon>
        <taxon>Magnoliopsida</taxon>
        <taxon>eudicotyledons</taxon>
        <taxon>Gunneridae</taxon>
        <taxon>Pentapetalae</taxon>
        <taxon>asterids</taxon>
        <taxon>lamiids</taxon>
        <taxon>Gentianales</taxon>
        <taxon>Rubiaceae</taxon>
        <taxon>Rubioideae</taxon>
        <taxon>Spermacoceae</taxon>
        <taxon>Hedyotis-Oldenlandia complex</taxon>
        <taxon>Oldenlandia</taxon>
    </lineage>
</organism>
<dbReference type="Proteomes" id="UP001161247">
    <property type="component" value="Chromosome 3"/>
</dbReference>
<dbReference type="Gene3D" id="3.30.420.10">
    <property type="entry name" value="Ribonuclease H-like superfamily/Ribonuclease H"/>
    <property type="match status" value="1"/>
</dbReference>
<dbReference type="InterPro" id="IPR036397">
    <property type="entry name" value="RNaseH_sf"/>
</dbReference>
<feature type="domain" description="Integrase catalytic" evidence="1">
    <location>
        <begin position="2"/>
        <end position="48"/>
    </location>
</feature>
<sequence>FLKSNIFSRFGVPRAIISDQGTHFCNRTIEALMRKYGVHHRISTAYHPQTNGQAEVSNREIKQILEKTVNPNRKDWSLRLEDALWAYRTAYKTPIGMSPYRLIFGKMCHLPVELEHRAFWAVKQFNM</sequence>
<dbReference type="SUPFAM" id="SSF53098">
    <property type="entry name" value="Ribonuclease H-like"/>
    <property type="match status" value="1"/>
</dbReference>
<dbReference type="AlphaFoldDB" id="A0AAV1CXC0"/>
<dbReference type="InterPro" id="IPR001584">
    <property type="entry name" value="Integrase_cat-core"/>
</dbReference>
<dbReference type="Pfam" id="PF00665">
    <property type="entry name" value="rve"/>
    <property type="match status" value="1"/>
</dbReference>
<accession>A0AAV1CXC0</accession>
<dbReference type="PANTHER" id="PTHR47266">
    <property type="entry name" value="ENDONUCLEASE-RELATED"/>
    <property type="match status" value="1"/>
</dbReference>
<proteinExistence type="predicted"/>
<evidence type="ECO:0000313" key="2">
    <source>
        <dbReference type="EMBL" id="CAI9100006.1"/>
    </source>
</evidence>
<dbReference type="InterPro" id="IPR012337">
    <property type="entry name" value="RNaseH-like_sf"/>
</dbReference>
<dbReference type="EMBL" id="OX459120">
    <property type="protein sequence ID" value="CAI9100006.1"/>
    <property type="molecule type" value="Genomic_DNA"/>
</dbReference>
<reference evidence="2" key="1">
    <citation type="submission" date="2023-03" db="EMBL/GenBank/DDBJ databases">
        <authorList>
            <person name="Julca I."/>
        </authorList>
    </citation>
    <scope>NUCLEOTIDE SEQUENCE</scope>
</reference>
<dbReference type="GO" id="GO:0015074">
    <property type="term" value="P:DNA integration"/>
    <property type="evidence" value="ECO:0007669"/>
    <property type="project" value="InterPro"/>
</dbReference>
<dbReference type="GO" id="GO:0003676">
    <property type="term" value="F:nucleic acid binding"/>
    <property type="evidence" value="ECO:0007669"/>
    <property type="project" value="InterPro"/>
</dbReference>
<feature type="non-terminal residue" evidence="2">
    <location>
        <position position="127"/>
    </location>
</feature>
<protein>
    <submittedName>
        <fullName evidence="2">OLC1v1036923C1</fullName>
    </submittedName>
</protein>
<evidence type="ECO:0000259" key="1">
    <source>
        <dbReference type="Pfam" id="PF00665"/>
    </source>
</evidence>
<gene>
    <name evidence="2" type="ORF">OLC1_LOCUS9928</name>
</gene>
<feature type="non-terminal residue" evidence="2">
    <location>
        <position position="1"/>
    </location>
</feature>